<protein>
    <submittedName>
        <fullName evidence="3">Alkaline phosphatase</fullName>
    </submittedName>
</protein>
<accession>A0A3Q9BRN0</accession>
<dbReference type="InterPro" id="IPR038607">
    <property type="entry name" value="PhoD-like_sf"/>
</dbReference>
<evidence type="ECO:0000259" key="1">
    <source>
        <dbReference type="Pfam" id="PF09423"/>
    </source>
</evidence>
<dbReference type="PROSITE" id="PS51257">
    <property type="entry name" value="PROKAR_LIPOPROTEIN"/>
    <property type="match status" value="1"/>
</dbReference>
<keyword evidence="4" id="KW-1185">Reference proteome</keyword>
<proteinExistence type="predicted"/>
<organism evidence="3 4">
    <name type="scientific">Undibacterium parvum</name>
    <dbReference type="NCBI Taxonomy" id="401471"/>
    <lineage>
        <taxon>Bacteria</taxon>
        <taxon>Pseudomonadati</taxon>
        <taxon>Pseudomonadota</taxon>
        <taxon>Betaproteobacteria</taxon>
        <taxon>Burkholderiales</taxon>
        <taxon>Oxalobacteraceae</taxon>
        <taxon>Undibacterium</taxon>
    </lineage>
</organism>
<reference evidence="3 4" key="1">
    <citation type="journal article" date="2011" name="Int. J. Syst. Evol. Microbiol.">
        <title>Description of Undibacterium oligocarboniphilum sp. nov., isolated from purified water, and Undibacterium pigrum strain CCUG 49012 as the type strain of Undibacterium parvum sp. nov., and emended descriptions of the genus Undibacterium and the species Undibacterium pigrum.</title>
        <authorList>
            <person name="Eder W."/>
            <person name="Wanner G."/>
            <person name="Ludwig W."/>
            <person name="Busse H.J."/>
            <person name="Ziemke-Kageler F."/>
            <person name="Lang E."/>
        </authorList>
    </citation>
    <scope>NUCLEOTIDE SEQUENCE [LARGE SCALE GENOMIC DNA]</scope>
    <source>
        <strain evidence="3 4">DSM 23061</strain>
    </source>
</reference>
<evidence type="ECO:0000313" key="3">
    <source>
        <dbReference type="EMBL" id="AZP12981.1"/>
    </source>
</evidence>
<name>A0A3Q9BRN0_9BURK</name>
<dbReference type="InterPro" id="IPR032093">
    <property type="entry name" value="PhoD_N"/>
</dbReference>
<dbReference type="Pfam" id="PF16655">
    <property type="entry name" value="PhoD_N"/>
    <property type="match status" value="1"/>
</dbReference>
<dbReference type="SUPFAM" id="SSF56300">
    <property type="entry name" value="Metallo-dependent phosphatases"/>
    <property type="match status" value="1"/>
</dbReference>
<dbReference type="PANTHER" id="PTHR43606:SF2">
    <property type="entry name" value="ALKALINE PHOSPHATASE FAMILY PROTEIN (AFU_ORTHOLOGUE AFUA_5G03860)"/>
    <property type="match status" value="1"/>
</dbReference>
<dbReference type="Pfam" id="PF09423">
    <property type="entry name" value="PhoD"/>
    <property type="match status" value="1"/>
</dbReference>
<dbReference type="Proteomes" id="UP000275663">
    <property type="component" value="Chromosome"/>
</dbReference>
<dbReference type="RefSeq" id="WP_126128357.1">
    <property type="nucleotide sequence ID" value="NZ_CP034464.1"/>
</dbReference>
<sequence length="567" mass="61748">MNLKPSRRQFIRDFTFTTAAVTGSLALSACGAGSSDDGVSVTFLHGVVSGDPLSDSVILWTRVTPSNSTDGKDIAVQWEVAADDQFTKIVKNGSFFTNAARDFTVKVDVTGLSPNSVYFYRFTHNSTRSATGRTKTLPVGKLDQVKLAVLTCSNYPAGYFNVYAEVAKLTDIDAVLHLGDYIYEYPRDGYASQDAAALNRLVDPKTEIITLTDYRSRYAIYRTDTDLQAMHAKLPLIAIWDDHEFANDAWSGGAENHDPATEGPFSARRAAALQAYNEWMPIRLPDATKNDRIYRSFDFGNLVSLHMLDTRLIGRDKQLSFANYMGAGGAFDAGKFTADMANPARQLMGAEQTAWLQAQMGKSSATWQILGQQVLMARMNIPAPLVLQQITFANYITLVGKAQAAPASLTTEEKLILAQPAIPYNLDAWDGYAVARETVFGTAKALDKNLIALAGDTHNTWASDLADMTGAAVGVEFGVTSVTSPGFEDIFPKEDPAVLAAGLEQLIGPLVYAETKNRGFMIVTATPTETRAEWRYVSTVKSKTYNMVPGKTLKTLPGAANRKLLAV</sequence>
<dbReference type="PANTHER" id="PTHR43606">
    <property type="entry name" value="PHOSPHATASE, PUTATIVE (AFU_ORTHOLOGUE AFUA_6G08710)-RELATED"/>
    <property type="match status" value="1"/>
</dbReference>
<dbReference type="InterPro" id="IPR018946">
    <property type="entry name" value="PhoD-like_MPP"/>
</dbReference>
<evidence type="ECO:0000313" key="4">
    <source>
        <dbReference type="Proteomes" id="UP000275663"/>
    </source>
</evidence>
<dbReference type="Gene3D" id="2.60.40.380">
    <property type="entry name" value="Purple acid phosphatase-like, N-terminal"/>
    <property type="match status" value="1"/>
</dbReference>
<feature type="domain" description="PhoD-like phosphatase metallophosphatase" evidence="1">
    <location>
        <begin position="147"/>
        <end position="534"/>
    </location>
</feature>
<dbReference type="EMBL" id="CP034464">
    <property type="protein sequence ID" value="AZP12981.1"/>
    <property type="molecule type" value="Genomic_DNA"/>
</dbReference>
<dbReference type="Gene3D" id="3.60.21.70">
    <property type="entry name" value="PhoD-like phosphatase"/>
    <property type="match status" value="1"/>
</dbReference>
<evidence type="ECO:0000259" key="2">
    <source>
        <dbReference type="Pfam" id="PF16655"/>
    </source>
</evidence>
<dbReference type="InterPro" id="IPR029052">
    <property type="entry name" value="Metallo-depent_PP-like"/>
</dbReference>
<dbReference type="CDD" id="cd07389">
    <property type="entry name" value="MPP_PhoD"/>
    <property type="match status" value="1"/>
</dbReference>
<gene>
    <name evidence="3" type="ORF">EJN92_13775</name>
</gene>
<feature type="domain" description="Phospholipase D N-terminal" evidence="2">
    <location>
        <begin position="45"/>
        <end position="136"/>
    </location>
</feature>
<dbReference type="AlphaFoldDB" id="A0A3Q9BRN0"/>
<dbReference type="InterPro" id="IPR052900">
    <property type="entry name" value="Phospholipid_Metab_Enz"/>
</dbReference>
<dbReference type="KEGG" id="upv:EJN92_13775"/>
<dbReference type="OrthoDB" id="327733at2"/>